<proteinExistence type="inferred from homology"/>
<dbReference type="InterPro" id="IPR002784">
    <property type="entry name" value="Ribosomal_eL14_dom"/>
</dbReference>
<dbReference type="CDD" id="cd23702">
    <property type="entry name" value="eL14"/>
    <property type="match status" value="1"/>
</dbReference>
<sequence length="121" mass="13756">MLTYGPDAGKLAVIVDIIDHNRVLVDGPTTGVTRQSVTFKRCTLTPIVLSKVPRTIQTKSLKKLVEAQDLNGLWAKTSWAKKIEVRKVRSNLTDFDRFKLMLARKQRRAIVGKQRKTLLKK</sequence>
<dbReference type="AlphaFoldDB" id="A0AAD5Y3V3"/>
<dbReference type="PANTHER" id="PTHR11127">
    <property type="entry name" value="60S RIBOSOMAL PROTEIN L14"/>
    <property type="match status" value="1"/>
</dbReference>
<name>A0AAD5Y3V3_9FUNG</name>
<evidence type="ECO:0000313" key="6">
    <source>
        <dbReference type="EMBL" id="KAJ3228366.1"/>
    </source>
</evidence>
<dbReference type="Pfam" id="PF01929">
    <property type="entry name" value="Ribosomal_L14e"/>
    <property type="match status" value="1"/>
</dbReference>
<dbReference type="Gene3D" id="6.10.250.2270">
    <property type="match status" value="1"/>
</dbReference>
<keyword evidence="3" id="KW-0687">Ribonucleoprotein</keyword>
<dbReference type="GO" id="GO:0042273">
    <property type="term" value="P:ribosomal large subunit biogenesis"/>
    <property type="evidence" value="ECO:0007669"/>
    <property type="project" value="TreeGrafter"/>
</dbReference>
<feature type="domain" description="Large ribosomal subunit protein eL14" evidence="5">
    <location>
        <begin position="34"/>
        <end position="108"/>
    </location>
</feature>
<gene>
    <name evidence="6" type="ORF">HK099_002871</name>
</gene>
<dbReference type="Proteomes" id="UP001211065">
    <property type="component" value="Unassembled WGS sequence"/>
</dbReference>
<dbReference type="SUPFAM" id="SSF50104">
    <property type="entry name" value="Translation proteins SH3-like domain"/>
    <property type="match status" value="1"/>
</dbReference>
<dbReference type="GO" id="GO:0003723">
    <property type="term" value="F:RNA binding"/>
    <property type="evidence" value="ECO:0007669"/>
    <property type="project" value="InterPro"/>
</dbReference>
<evidence type="ECO:0000313" key="7">
    <source>
        <dbReference type="Proteomes" id="UP001211065"/>
    </source>
</evidence>
<evidence type="ECO:0000256" key="2">
    <source>
        <dbReference type="ARBA" id="ARBA00022980"/>
    </source>
</evidence>
<comment type="similarity">
    <text evidence="1">Belongs to the eukaryotic ribosomal protein eL14 family.</text>
</comment>
<evidence type="ECO:0000259" key="4">
    <source>
        <dbReference type="Pfam" id="PF00467"/>
    </source>
</evidence>
<accession>A0AAD5Y3V3</accession>
<evidence type="ECO:0000256" key="3">
    <source>
        <dbReference type="ARBA" id="ARBA00023274"/>
    </source>
</evidence>
<comment type="caution">
    <text evidence="6">The sequence shown here is derived from an EMBL/GenBank/DDBJ whole genome shotgun (WGS) entry which is preliminary data.</text>
</comment>
<dbReference type="Gene3D" id="2.30.30.30">
    <property type="match status" value="1"/>
</dbReference>
<dbReference type="GO" id="GO:0022625">
    <property type="term" value="C:cytosolic large ribosomal subunit"/>
    <property type="evidence" value="ECO:0007669"/>
    <property type="project" value="TreeGrafter"/>
</dbReference>
<dbReference type="GO" id="GO:0006412">
    <property type="term" value="P:translation"/>
    <property type="evidence" value="ECO:0007669"/>
    <property type="project" value="InterPro"/>
</dbReference>
<dbReference type="InterPro" id="IPR039660">
    <property type="entry name" value="Ribosomal_eL14"/>
</dbReference>
<feature type="domain" description="KOW" evidence="4">
    <location>
        <begin position="3"/>
        <end position="26"/>
    </location>
</feature>
<organism evidence="6 7">
    <name type="scientific">Clydaea vesicula</name>
    <dbReference type="NCBI Taxonomy" id="447962"/>
    <lineage>
        <taxon>Eukaryota</taxon>
        <taxon>Fungi</taxon>
        <taxon>Fungi incertae sedis</taxon>
        <taxon>Chytridiomycota</taxon>
        <taxon>Chytridiomycota incertae sedis</taxon>
        <taxon>Chytridiomycetes</taxon>
        <taxon>Lobulomycetales</taxon>
        <taxon>Lobulomycetaceae</taxon>
        <taxon>Clydaea</taxon>
    </lineage>
</organism>
<evidence type="ECO:0000256" key="1">
    <source>
        <dbReference type="ARBA" id="ARBA00006592"/>
    </source>
</evidence>
<dbReference type="Pfam" id="PF00467">
    <property type="entry name" value="KOW"/>
    <property type="match status" value="1"/>
</dbReference>
<dbReference type="EMBL" id="JADGJW010000002">
    <property type="protein sequence ID" value="KAJ3228366.1"/>
    <property type="molecule type" value="Genomic_DNA"/>
</dbReference>
<dbReference type="InterPro" id="IPR008991">
    <property type="entry name" value="Translation_prot_SH3-like_sf"/>
</dbReference>
<evidence type="ECO:0008006" key="8">
    <source>
        <dbReference type="Google" id="ProtNLM"/>
    </source>
</evidence>
<dbReference type="GO" id="GO:0003735">
    <property type="term" value="F:structural constituent of ribosome"/>
    <property type="evidence" value="ECO:0007669"/>
    <property type="project" value="InterPro"/>
</dbReference>
<keyword evidence="7" id="KW-1185">Reference proteome</keyword>
<reference evidence="6" key="1">
    <citation type="submission" date="2020-05" db="EMBL/GenBank/DDBJ databases">
        <title>Phylogenomic resolution of chytrid fungi.</title>
        <authorList>
            <person name="Stajich J.E."/>
            <person name="Amses K."/>
            <person name="Simmons R."/>
            <person name="Seto K."/>
            <person name="Myers J."/>
            <person name="Bonds A."/>
            <person name="Quandt C.A."/>
            <person name="Barry K."/>
            <person name="Liu P."/>
            <person name="Grigoriev I."/>
            <person name="Longcore J.E."/>
            <person name="James T.Y."/>
        </authorList>
    </citation>
    <scope>NUCLEOTIDE SEQUENCE</scope>
    <source>
        <strain evidence="6">JEL0476</strain>
    </source>
</reference>
<protein>
    <recommendedName>
        <fullName evidence="8">60S ribosomal protein L14</fullName>
    </recommendedName>
</protein>
<dbReference type="PANTHER" id="PTHR11127:SF2">
    <property type="entry name" value="LARGE RIBOSOMAL SUBUNIT PROTEIN EL14"/>
    <property type="match status" value="1"/>
</dbReference>
<dbReference type="InterPro" id="IPR014722">
    <property type="entry name" value="Rib_uL2_dom2"/>
</dbReference>
<evidence type="ECO:0000259" key="5">
    <source>
        <dbReference type="Pfam" id="PF01929"/>
    </source>
</evidence>
<keyword evidence="2" id="KW-0689">Ribosomal protein</keyword>
<dbReference type="InterPro" id="IPR005824">
    <property type="entry name" value="KOW"/>
</dbReference>